<dbReference type="Gene3D" id="1.10.260.40">
    <property type="entry name" value="lambda repressor-like DNA-binding domains"/>
    <property type="match status" value="1"/>
</dbReference>
<dbReference type="Proteomes" id="UP000182508">
    <property type="component" value="Unassembled WGS sequence"/>
</dbReference>
<evidence type="ECO:0000313" key="3">
    <source>
        <dbReference type="Proteomes" id="UP000182508"/>
    </source>
</evidence>
<evidence type="ECO:0000259" key="1">
    <source>
        <dbReference type="PROSITE" id="PS50943"/>
    </source>
</evidence>
<organism evidence="2 3">
    <name type="scientific">Streptococcus henryi</name>
    <dbReference type="NCBI Taxonomy" id="439219"/>
    <lineage>
        <taxon>Bacteria</taxon>
        <taxon>Bacillati</taxon>
        <taxon>Bacillota</taxon>
        <taxon>Bacilli</taxon>
        <taxon>Lactobacillales</taxon>
        <taxon>Streptococcaceae</taxon>
        <taxon>Streptococcus</taxon>
    </lineage>
</organism>
<dbReference type="AlphaFoldDB" id="A0A1G6AKS3"/>
<dbReference type="SMART" id="SM00530">
    <property type="entry name" value="HTH_XRE"/>
    <property type="match status" value="1"/>
</dbReference>
<sequence>MWKKIERLIIEKNTTMYAVSKKAGIGQNVLIALKAGRTKRLYFDTVVKIADALEVSLDEFR</sequence>
<evidence type="ECO:0000313" key="2">
    <source>
        <dbReference type="EMBL" id="SDB09004.1"/>
    </source>
</evidence>
<gene>
    <name evidence="2" type="ORF">SAMN02910293_00450</name>
</gene>
<keyword evidence="2" id="KW-0238">DNA-binding</keyword>
<dbReference type="STRING" id="439219.SAMN02910293_00450"/>
<keyword evidence="3" id="KW-1185">Reference proteome</keyword>
<protein>
    <submittedName>
        <fullName evidence="2">Cro/C1-type HTH DNA-binding domain-containing protein</fullName>
    </submittedName>
</protein>
<reference evidence="2 3" key="1">
    <citation type="submission" date="2016-10" db="EMBL/GenBank/DDBJ databases">
        <authorList>
            <person name="de Groot N.N."/>
        </authorList>
    </citation>
    <scope>NUCLEOTIDE SEQUENCE [LARGE SCALE GENOMIC DNA]</scope>
    <source>
        <strain evidence="2 3">A-4</strain>
    </source>
</reference>
<dbReference type="PROSITE" id="PS50943">
    <property type="entry name" value="HTH_CROC1"/>
    <property type="match status" value="1"/>
</dbReference>
<dbReference type="CDD" id="cd00093">
    <property type="entry name" value="HTH_XRE"/>
    <property type="match status" value="1"/>
</dbReference>
<dbReference type="EMBL" id="FMXP01000005">
    <property type="protein sequence ID" value="SDB09004.1"/>
    <property type="molecule type" value="Genomic_DNA"/>
</dbReference>
<accession>A0A1G6AKS3</accession>
<dbReference type="GO" id="GO:0003677">
    <property type="term" value="F:DNA binding"/>
    <property type="evidence" value="ECO:0007669"/>
    <property type="project" value="UniProtKB-KW"/>
</dbReference>
<dbReference type="RefSeq" id="WP_074485232.1">
    <property type="nucleotide sequence ID" value="NZ_FMXP01000005.1"/>
</dbReference>
<proteinExistence type="predicted"/>
<dbReference type="Pfam" id="PF13443">
    <property type="entry name" value="HTH_26"/>
    <property type="match status" value="1"/>
</dbReference>
<feature type="domain" description="HTH cro/C1-type" evidence="1">
    <location>
        <begin position="5"/>
        <end position="60"/>
    </location>
</feature>
<dbReference type="InterPro" id="IPR010982">
    <property type="entry name" value="Lambda_DNA-bd_dom_sf"/>
</dbReference>
<name>A0A1G6AKS3_9STRE</name>
<dbReference type="SUPFAM" id="SSF47413">
    <property type="entry name" value="lambda repressor-like DNA-binding domains"/>
    <property type="match status" value="1"/>
</dbReference>
<dbReference type="InterPro" id="IPR001387">
    <property type="entry name" value="Cro/C1-type_HTH"/>
</dbReference>